<gene>
    <name evidence="2" type="ORF">DS831_06135</name>
</gene>
<proteinExistence type="inferred from homology"/>
<name>A0A417ZEN8_9LACO</name>
<dbReference type="InterPro" id="IPR003708">
    <property type="entry name" value="SecB"/>
</dbReference>
<reference evidence="2 3" key="1">
    <citation type="submission" date="2018-07" db="EMBL/GenBank/DDBJ databases">
        <title>Genome sequences of six Lactobacillus spp. isolated from bumble bee guts.</title>
        <authorList>
            <person name="Motta E.V.S."/>
            <person name="Moran N.A."/>
        </authorList>
    </citation>
    <scope>NUCLEOTIDE SEQUENCE [LARGE SCALE GENOMIC DNA]</scope>
    <source>
        <strain evidence="2 3">BI-1.1</strain>
    </source>
</reference>
<comment type="caution">
    <text evidence="2">The sequence shown here is derived from an EMBL/GenBank/DDBJ whole genome shotgun (WGS) entry which is preliminary data.</text>
</comment>
<dbReference type="InterPro" id="IPR035958">
    <property type="entry name" value="SecB-like_sf"/>
</dbReference>
<dbReference type="Proteomes" id="UP000284109">
    <property type="component" value="Unassembled WGS sequence"/>
</dbReference>
<protein>
    <recommendedName>
        <fullName evidence="4">Preprotein translocase subunit SecB</fullName>
    </recommendedName>
</protein>
<dbReference type="GO" id="GO:0051082">
    <property type="term" value="F:unfolded protein binding"/>
    <property type="evidence" value="ECO:0007669"/>
    <property type="project" value="InterPro"/>
</dbReference>
<dbReference type="AlphaFoldDB" id="A0A417ZEN8"/>
<evidence type="ECO:0000256" key="1">
    <source>
        <dbReference type="ARBA" id="ARBA00009990"/>
    </source>
</evidence>
<dbReference type="SUPFAM" id="SSF54611">
    <property type="entry name" value="SecB-like"/>
    <property type="match status" value="1"/>
</dbReference>
<dbReference type="GO" id="GO:0051262">
    <property type="term" value="P:protein tetramerization"/>
    <property type="evidence" value="ECO:0007669"/>
    <property type="project" value="InterPro"/>
</dbReference>
<dbReference type="GO" id="GO:0015031">
    <property type="term" value="P:protein transport"/>
    <property type="evidence" value="ECO:0007669"/>
    <property type="project" value="InterPro"/>
</dbReference>
<dbReference type="Gene3D" id="3.10.420.10">
    <property type="entry name" value="SecB-like"/>
    <property type="match status" value="1"/>
</dbReference>
<dbReference type="Pfam" id="PF02556">
    <property type="entry name" value="SecB"/>
    <property type="match status" value="1"/>
</dbReference>
<sequence length="139" mass="16253">MKKEDSRPVIDFSGYRINDLKYKNISEEKFKNDNPEVNVRTALNMERLLGSVRMKASFYNSENGYRYYSIEIDAFFEIREDISEEEAKKYVAVNGSAMLYPYLRSITSVITSLDNEDAITLPSLNFEDMYKTSKHENDK</sequence>
<comment type="similarity">
    <text evidence="1">Belongs to the SecB family.</text>
</comment>
<keyword evidence="3" id="KW-1185">Reference proteome</keyword>
<organism evidence="2 3">
    <name type="scientific">Bombilactobacillus bombi</name>
    <dbReference type="NCBI Taxonomy" id="1303590"/>
    <lineage>
        <taxon>Bacteria</taxon>
        <taxon>Bacillati</taxon>
        <taxon>Bacillota</taxon>
        <taxon>Bacilli</taxon>
        <taxon>Lactobacillales</taxon>
        <taxon>Lactobacillaceae</taxon>
        <taxon>Bombilactobacillus</taxon>
    </lineage>
</organism>
<evidence type="ECO:0000313" key="2">
    <source>
        <dbReference type="EMBL" id="RHW49739.1"/>
    </source>
</evidence>
<dbReference type="EMBL" id="QOCR01000004">
    <property type="protein sequence ID" value="RHW49739.1"/>
    <property type="molecule type" value="Genomic_DNA"/>
</dbReference>
<accession>A0A417ZEN8</accession>
<evidence type="ECO:0000313" key="3">
    <source>
        <dbReference type="Proteomes" id="UP000284109"/>
    </source>
</evidence>
<dbReference type="OrthoDB" id="1699164at2"/>
<evidence type="ECO:0008006" key="4">
    <source>
        <dbReference type="Google" id="ProtNLM"/>
    </source>
</evidence>
<dbReference type="RefSeq" id="WP_118901445.1">
    <property type="nucleotide sequence ID" value="NZ_QOCR01000004.1"/>
</dbReference>